<reference evidence="3" key="1">
    <citation type="submission" date="2018-11" db="EMBL/GenBank/DDBJ databases">
        <authorList>
            <person name="Grassa J C."/>
        </authorList>
    </citation>
    <scope>NUCLEOTIDE SEQUENCE [LARGE SCALE GENOMIC DNA]</scope>
</reference>
<dbReference type="EMBL" id="UZAU01000409">
    <property type="status" value="NOT_ANNOTATED_CDS"/>
    <property type="molecule type" value="Genomic_DNA"/>
</dbReference>
<dbReference type="Proteomes" id="UP000596661">
    <property type="component" value="Chromosome 5"/>
</dbReference>
<organism evidence="3 4">
    <name type="scientific">Cannabis sativa</name>
    <name type="common">Hemp</name>
    <name type="synonym">Marijuana</name>
    <dbReference type="NCBI Taxonomy" id="3483"/>
    <lineage>
        <taxon>Eukaryota</taxon>
        <taxon>Viridiplantae</taxon>
        <taxon>Streptophyta</taxon>
        <taxon>Embryophyta</taxon>
        <taxon>Tracheophyta</taxon>
        <taxon>Spermatophyta</taxon>
        <taxon>Magnoliopsida</taxon>
        <taxon>eudicotyledons</taxon>
        <taxon>Gunneridae</taxon>
        <taxon>Pentapetalae</taxon>
        <taxon>rosids</taxon>
        <taxon>fabids</taxon>
        <taxon>Rosales</taxon>
        <taxon>Cannabaceae</taxon>
        <taxon>Cannabis</taxon>
    </lineage>
</organism>
<protein>
    <recommendedName>
        <fullName evidence="2">Endonuclease/exonuclease/phosphatase domain-containing protein</fullName>
    </recommendedName>
</protein>
<feature type="region of interest" description="Disordered" evidence="1">
    <location>
        <begin position="1"/>
        <end position="21"/>
    </location>
</feature>
<reference evidence="3" key="2">
    <citation type="submission" date="2021-03" db="UniProtKB">
        <authorList>
            <consortium name="EnsemblPlants"/>
        </authorList>
    </citation>
    <scope>IDENTIFICATION</scope>
</reference>
<dbReference type="Pfam" id="PF03372">
    <property type="entry name" value="Exo_endo_phos"/>
    <property type="match status" value="1"/>
</dbReference>
<dbReference type="GO" id="GO:0003824">
    <property type="term" value="F:catalytic activity"/>
    <property type="evidence" value="ECO:0007669"/>
    <property type="project" value="InterPro"/>
</dbReference>
<dbReference type="InterPro" id="IPR005135">
    <property type="entry name" value="Endo/exonuclease/phosphatase"/>
</dbReference>
<evidence type="ECO:0000256" key="1">
    <source>
        <dbReference type="SAM" id="MobiDB-lite"/>
    </source>
</evidence>
<dbReference type="EnsemblPlants" id="novel_model_4190_5bd9a17a">
    <property type="protein sequence ID" value="cds.novel_model_4190_5bd9a17a"/>
    <property type="gene ID" value="novel_gene_2207_5bd9a17a"/>
</dbReference>
<evidence type="ECO:0000313" key="3">
    <source>
        <dbReference type="EnsemblPlants" id="cds.novel_model_4190_5bd9a17a"/>
    </source>
</evidence>
<dbReference type="Gramene" id="novel_model_4190_5bd9a17a">
    <property type="protein sequence ID" value="cds.novel_model_4190_5bd9a17a"/>
    <property type="gene ID" value="novel_gene_2207_5bd9a17a"/>
</dbReference>
<dbReference type="Gene3D" id="3.60.10.10">
    <property type="entry name" value="Endonuclease/exonuclease/phosphatase"/>
    <property type="match status" value="1"/>
</dbReference>
<sequence>MDSENVDESNESLVLMDQDSNGPKKWIEGGLYFADPPSIMSTISWNCCGLGNPRASQFLEDLVLQKKPKFVFVCETICKKDVIERLKFRLGFEACFSVDPVGRKGGLALFWKVKEEACLLGYSNNHIDVEISLEGTTKWRLTGLYGEPNRAFRHQTWALVRTLRRNSHLPWCVIGDINNIGSVNEQKGGRPYPNYLINGFQEMLSE</sequence>
<name>A0A803R261_CANSA</name>
<evidence type="ECO:0000313" key="4">
    <source>
        <dbReference type="Proteomes" id="UP000596661"/>
    </source>
</evidence>
<dbReference type="PANTHER" id="PTHR35218:SF9">
    <property type="entry name" value="ENDONUCLEASE_EXONUCLEASE_PHOSPHATASE DOMAIN-CONTAINING PROTEIN"/>
    <property type="match status" value="1"/>
</dbReference>
<proteinExistence type="predicted"/>
<dbReference type="PANTHER" id="PTHR35218">
    <property type="entry name" value="RNASE H DOMAIN-CONTAINING PROTEIN"/>
    <property type="match status" value="1"/>
</dbReference>
<dbReference type="AlphaFoldDB" id="A0A803R261"/>
<keyword evidence="4" id="KW-1185">Reference proteome</keyword>
<dbReference type="OMA" id="CETICKK"/>
<accession>A0A803R261</accession>
<dbReference type="SUPFAM" id="SSF56219">
    <property type="entry name" value="DNase I-like"/>
    <property type="match status" value="1"/>
</dbReference>
<dbReference type="InterPro" id="IPR036691">
    <property type="entry name" value="Endo/exonu/phosph_ase_sf"/>
</dbReference>
<feature type="compositionally biased region" description="Acidic residues" evidence="1">
    <location>
        <begin position="1"/>
        <end position="10"/>
    </location>
</feature>
<feature type="domain" description="Endonuclease/exonuclease/phosphatase" evidence="2">
    <location>
        <begin position="43"/>
        <end position="179"/>
    </location>
</feature>
<evidence type="ECO:0000259" key="2">
    <source>
        <dbReference type="Pfam" id="PF03372"/>
    </source>
</evidence>